<dbReference type="KEGG" id="bcou:IC761_04500"/>
<keyword evidence="1" id="KW-0805">Transcription regulation</keyword>
<keyword evidence="5" id="KW-1185">Reference proteome</keyword>
<evidence type="ECO:0000256" key="2">
    <source>
        <dbReference type="ARBA" id="ARBA00023163"/>
    </source>
</evidence>
<protein>
    <recommendedName>
        <fullName evidence="3">HTH-type transcriptional regulator MT1864/Rv1816-like C-terminal domain-containing protein</fullName>
    </recommendedName>
</protein>
<feature type="domain" description="HTH-type transcriptional regulator MT1864/Rv1816-like C-terminal" evidence="3">
    <location>
        <begin position="60"/>
        <end position="155"/>
    </location>
</feature>
<sequence>MVSNSWDRRLADELIAELEAYTGERRSVREMRKFLALKAYRGLLDRLHSARRGKTSHQALRSVAYAMREFAIERPVLAAAALRTPATDCREWNEAHARLDDFMLNLLAECRIHGKAANTALCTLKSLVRGFVLHEVLNSFLTAFSYADVYDGAIDIFIAGTSALPGDSDADVR</sequence>
<name>A0A7S9H3I9_9BRAD</name>
<accession>A0A7S9H3I9</accession>
<dbReference type="InterPro" id="IPR025996">
    <property type="entry name" value="MT1864/Rv1816-like_C"/>
</dbReference>
<dbReference type="Proteomes" id="UP000594621">
    <property type="component" value="Chromosome"/>
</dbReference>
<evidence type="ECO:0000259" key="3">
    <source>
        <dbReference type="Pfam" id="PF13305"/>
    </source>
</evidence>
<dbReference type="EMBL" id="CP061379">
    <property type="protein sequence ID" value="QPF95086.1"/>
    <property type="molecule type" value="Genomic_DNA"/>
</dbReference>
<gene>
    <name evidence="4" type="ORF">IC761_04500</name>
</gene>
<organism evidence="4 5">
    <name type="scientific">Bradyrhizobium commune</name>
    <dbReference type="NCBI Taxonomy" id="83627"/>
    <lineage>
        <taxon>Bacteria</taxon>
        <taxon>Pseudomonadati</taxon>
        <taxon>Pseudomonadota</taxon>
        <taxon>Alphaproteobacteria</taxon>
        <taxon>Hyphomicrobiales</taxon>
        <taxon>Nitrobacteraceae</taxon>
        <taxon>Bradyrhizobium</taxon>
    </lineage>
</organism>
<dbReference type="InterPro" id="IPR036271">
    <property type="entry name" value="Tet_transcr_reg_TetR-rel_C_sf"/>
</dbReference>
<keyword evidence="2" id="KW-0804">Transcription</keyword>
<dbReference type="AlphaFoldDB" id="A0A7S9H3I9"/>
<dbReference type="Gene3D" id="1.10.357.10">
    <property type="entry name" value="Tetracycline Repressor, domain 2"/>
    <property type="match status" value="1"/>
</dbReference>
<dbReference type="Pfam" id="PF13305">
    <property type="entry name" value="TetR_C_33"/>
    <property type="match status" value="1"/>
</dbReference>
<evidence type="ECO:0000256" key="1">
    <source>
        <dbReference type="ARBA" id="ARBA00023015"/>
    </source>
</evidence>
<evidence type="ECO:0000313" key="4">
    <source>
        <dbReference type="EMBL" id="QPF95086.1"/>
    </source>
</evidence>
<reference evidence="4 5" key="1">
    <citation type="submission" date="2020-09" db="EMBL/GenBank/DDBJ databases">
        <title>Complete genomes of bradyrhizobia occurring on native shrubby legumes in Australia.</title>
        <authorList>
            <person name="Lafay B."/>
        </authorList>
    </citation>
    <scope>NUCLEOTIDE SEQUENCE [LARGE SCALE GENOMIC DNA]</scope>
    <source>
        <strain evidence="4 5">BDV5040</strain>
    </source>
</reference>
<proteinExistence type="predicted"/>
<evidence type="ECO:0000313" key="5">
    <source>
        <dbReference type="Proteomes" id="UP000594621"/>
    </source>
</evidence>
<dbReference type="SUPFAM" id="SSF48498">
    <property type="entry name" value="Tetracyclin repressor-like, C-terminal domain"/>
    <property type="match status" value="1"/>
</dbReference>